<sequence length="1017" mass="111714">MLNKVLGQKALLTMLFVGVLLGGIFSYINIGKLEDAEIPLKTAMVITLYPGATAHEVELEVSNVLEEGIRKLENVDYIESQSESGISVIKVNIRNEVRTGKLPQLWDHLRRKVVDISPQLPAGAYTPIVNDDFADTYGMLYAVTSDGHSLPELHKYTEYIERELLAVPGVKRSQIFGMQDESIEVVFSEEKLAGMALNPMMIAQAMQARGEVANSGWVSVGTQSIRIDVGERLTSVKDLENLLLQMPAGGSFRLGDVATVRRSLFEPKRNAMHFNGKTALSLGLSNESNINVVKLGEKVESRLDELQNNLPAGIEVKTIYSQPARVEKSVDEFVLNLVMSVGIVIIVLLFAMGIRSGLLISSGLVFTILATLIAMNAIDLPLHRVTLAAIILAMGMLVDNSIVVADGILIDLKKGIKPEKAFTNTAVKTAWPLLAATLIAILAFFPLGVAPHPAGEFLSSLFTVLVISLLLSWIFAMVQTPFMAKYFYRKEAKGKDKESDDNVYDSALYQRLRRTVAWTLEHKKPFVLFCGAIVVLAMYGFQFVKMDFIPKTPYDQFIIEYTLDKGSDIKAVERDLYAAEGDIMKIDRVTAVTTAIGSTPARYTMLRPVMQGGSHYGEMIVETEELEDVPQVMEKARAYFNENFPQAKVRVMQYGAAFEDYPVEILISGPDPAVLRDLSVQVQDVLKKESIAKNVGDNLGNKTKKYIPNYDVKRAQASGLTRKDMAQSILVASTGMPIGLVHENDKQIPVLLKSTTTLDHDIESLGSLPVWGPRATASVPLGHIMDTVSLGWEDQLVFRRNGRRTVKVQCDIRDGHTGDELVANVKDKVSAIPFPDGYGLEWRGMVGSSKDANEALFKFLPLALGLMILIIVGLFNNLRQPLIIILMVPQALVGVAFGFLITGEFLNFMGTIGALGLIGMMIKNAIVLLDEIKLGIKEGKSQAQATIDASVSRMRPVMMASLTTILGMIPLLWDAMFISMAITIMFGLLVGSLITLFVVPALYAILYNVKLDVTSKG</sequence>
<dbReference type="AlphaFoldDB" id="A0AAU9DIU7"/>
<dbReference type="Gene3D" id="3.30.2090.10">
    <property type="entry name" value="Multidrug efflux transporter AcrB TolC docking domain, DN and DC subdomains"/>
    <property type="match status" value="2"/>
</dbReference>
<feature type="transmembrane region" description="Helical" evidence="1">
    <location>
        <begin position="384"/>
        <end position="409"/>
    </location>
</feature>
<feature type="transmembrane region" description="Helical" evidence="1">
    <location>
        <begin position="855"/>
        <end position="875"/>
    </location>
</feature>
<evidence type="ECO:0000313" key="2">
    <source>
        <dbReference type="EMBL" id="BDD12495.1"/>
    </source>
</evidence>
<dbReference type="GO" id="GO:0042910">
    <property type="term" value="F:xenobiotic transmembrane transporter activity"/>
    <property type="evidence" value="ECO:0007669"/>
    <property type="project" value="TreeGrafter"/>
</dbReference>
<feature type="transmembrane region" description="Helical" evidence="1">
    <location>
        <begin position="430"/>
        <end position="449"/>
    </location>
</feature>
<feature type="transmembrane region" description="Helical" evidence="1">
    <location>
        <begin position="526"/>
        <end position="544"/>
    </location>
</feature>
<feature type="transmembrane region" description="Helical" evidence="1">
    <location>
        <begin position="882"/>
        <end position="902"/>
    </location>
</feature>
<dbReference type="SUPFAM" id="SSF82714">
    <property type="entry name" value="Multidrug efflux transporter AcrB TolC docking domain, DN and DC subdomains"/>
    <property type="match status" value="2"/>
</dbReference>
<keyword evidence="1" id="KW-0812">Transmembrane</keyword>
<dbReference type="PRINTS" id="PR00702">
    <property type="entry name" value="ACRIFLAVINRP"/>
</dbReference>
<feature type="transmembrane region" description="Helical" evidence="1">
    <location>
        <begin position="333"/>
        <end position="351"/>
    </location>
</feature>
<dbReference type="Proteomes" id="UP001348817">
    <property type="component" value="Plasmid pFA5"/>
</dbReference>
<organism evidence="2 3">
    <name type="scientific">Fulvitalea axinellae</name>
    <dbReference type="NCBI Taxonomy" id="1182444"/>
    <lineage>
        <taxon>Bacteria</taxon>
        <taxon>Pseudomonadati</taxon>
        <taxon>Bacteroidota</taxon>
        <taxon>Cytophagia</taxon>
        <taxon>Cytophagales</taxon>
        <taxon>Persicobacteraceae</taxon>
        <taxon>Fulvitalea</taxon>
    </lineage>
</organism>
<geneLocation type="plasmid" evidence="2 3">
    <name>pFA5</name>
</geneLocation>
<keyword evidence="2" id="KW-0614">Plasmid</keyword>
<feature type="transmembrane region" description="Helical" evidence="1">
    <location>
        <begin position="908"/>
        <end position="929"/>
    </location>
</feature>
<keyword evidence="1" id="KW-1133">Transmembrane helix</keyword>
<dbReference type="EMBL" id="AP025319">
    <property type="protein sequence ID" value="BDD12495.1"/>
    <property type="molecule type" value="Genomic_DNA"/>
</dbReference>
<keyword evidence="1" id="KW-0472">Membrane</keyword>
<dbReference type="SUPFAM" id="SSF82693">
    <property type="entry name" value="Multidrug efflux transporter AcrB pore domain, PN1, PN2, PC1 and PC2 subdomains"/>
    <property type="match status" value="2"/>
</dbReference>
<dbReference type="SUPFAM" id="SSF82866">
    <property type="entry name" value="Multidrug efflux transporter AcrB transmembrane domain"/>
    <property type="match status" value="2"/>
</dbReference>
<proteinExistence type="predicted"/>
<evidence type="ECO:0000256" key="1">
    <source>
        <dbReference type="SAM" id="Phobius"/>
    </source>
</evidence>
<keyword evidence="3" id="KW-1185">Reference proteome</keyword>
<dbReference type="InterPro" id="IPR001036">
    <property type="entry name" value="Acrflvin-R"/>
</dbReference>
<feature type="transmembrane region" description="Helical" evidence="1">
    <location>
        <begin position="461"/>
        <end position="488"/>
    </location>
</feature>
<feature type="transmembrane region" description="Helical" evidence="1">
    <location>
        <begin position="957"/>
        <end position="978"/>
    </location>
</feature>
<gene>
    <name evidence="2" type="ORF">FUAX_49270</name>
</gene>
<name>A0AAU9DIU7_9BACT</name>
<feature type="transmembrane region" description="Helical" evidence="1">
    <location>
        <begin position="358"/>
        <end position="378"/>
    </location>
</feature>
<protein>
    <submittedName>
        <fullName evidence="2">Multidrug transporter AcrB</fullName>
    </submittedName>
</protein>
<dbReference type="Gene3D" id="3.30.70.1430">
    <property type="entry name" value="Multidrug efflux transporter AcrB pore domain"/>
    <property type="match status" value="2"/>
</dbReference>
<dbReference type="PANTHER" id="PTHR32063:SF18">
    <property type="entry name" value="CATION EFFLUX SYSTEM PROTEIN"/>
    <property type="match status" value="1"/>
</dbReference>
<dbReference type="KEGG" id="fax:FUAX_49270"/>
<accession>A0AAU9DIU7</accession>
<reference evidence="2 3" key="1">
    <citation type="submission" date="2021-12" db="EMBL/GenBank/DDBJ databases">
        <title>Genome sequencing of bacteria with rrn-lacking chromosome and rrn-plasmid.</title>
        <authorList>
            <person name="Anda M."/>
            <person name="Iwasaki W."/>
        </authorList>
    </citation>
    <scope>NUCLEOTIDE SEQUENCE [LARGE SCALE GENOMIC DNA]</scope>
    <source>
        <strain evidence="2 3">DSM 100852</strain>
        <plasmid evidence="2 3">pFA5</plasmid>
    </source>
</reference>
<feature type="transmembrane region" description="Helical" evidence="1">
    <location>
        <begin position="984"/>
        <end position="1006"/>
    </location>
</feature>
<dbReference type="Pfam" id="PF00873">
    <property type="entry name" value="ACR_tran"/>
    <property type="match status" value="1"/>
</dbReference>
<dbReference type="Gene3D" id="1.20.1640.10">
    <property type="entry name" value="Multidrug efflux transporter AcrB transmembrane domain"/>
    <property type="match status" value="2"/>
</dbReference>
<dbReference type="GO" id="GO:0005886">
    <property type="term" value="C:plasma membrane"/>
    <property type="evidence" value="ECO:0007669"/>
    <property type="project" value="TreeGrafter"/>
</dbReference>
<dbReference type="Gene3D" id="3.30.70.1320">
    <property type="entry name" value="Multidrug efflux transporter AcrB pore domain like"/>
    <property type="match status" value="1"/>
</dbReference>
<evidence type="ECO:0000313" key="3">
    <source>
        <dbReference type="Proteomes" id="UP001348817"/>
    </source>
</evidence>
<dbReference type="RefSeq" id="WP_338395821.1">
    <property type="nucleotide sequence ID" value="NZ_AP025319.1"/>
</dbReference>
<dbReference type="PANTHER" id="PTHR32063">
    <property type="match status" value="1"/>
</dbReference>
<dbReference type="Gene3D" id="3.30.70.1440">
    <property type="entry name" value="Multidrug efflux transporter AcrB pore domain"/>
    <property type="match status" value="1"/>
</dbReference>
<dbReference type="InterPro" id="IPR027463">
    <property type="entry name" value="AcrB_DN_DC_subdom"/>
</dbReference>